<dbReference type="InterPro" id="IPR027417">
    <property type="entry name" value="P-loop_NTPase"/>
</dbReference>
<dbReference type="Gene3D" id="3.90.550.10">
    <property type="entry name" value="Spore Coat Polysaccharide Biosynthesis Protein SpsA, Chain A"/>
    <property type="match status" value="1"/>
</dbReference>
<dbReference type="InterPro" id="IPR001173">
    <property type="entry name" value="Glyco_trans_2-like"/>
</dbReference>
<dbReference type="Pfam" id="PF00535">
    <property type="entry name" value="Glycos_transf_2"/>
    <property type="match status" value="1"/>
</dbReference>
<name>A0ABT7HA63_9GAMM</name>
<evidence type="ECO:0000313" key="3">
    <source>
        <dbReference type="EMBL" id="MDK9557258.1"/>
    </source>
</evidence>
<accession>A0ABT7HA63</accession>
<keyword evidence="3" id="KW-0328">Glycosyltransferase</keyword>
<comment type="caution">
    <text evidence="3">The sequence shown here is derived from an EMBL/GenBank/DDBJ whole genome shotgun (WGS) entry which is preliminary data.</text>
</comment>
<evidence type="ECO:0000313" key="4">
    <source>
        <dbReference type="Proteomes" id="UP001223547"/>
    </source>
</evidence>
<dbReference type="SUPFAM" id="SSF52540">
    <property type="entry name" value="P-loop containing nucleoside triphosphate hydrolases"/>
    <property type="match status" value="1"/>
</dbReference>
<dbReference type="Proteomes" id="UP001223547">
    <property type="component" value="Unassembled WGS sequence"/>
</dbReference>
<keyword evidence="4" id="KW-1185">Reference proteome</keyword>
<feature type="domain" description="Glycosyltransferase 2-like" evidence="2">
    <location>
        <begin position="496"/>
        <end position="607"/>
    </location>
</feature>
<dbReference type="SUPFAM" id="SSF53756">
    <property type="entry name" value="UDP-Glycosyltransferase/glycogen phosphorylase"/>
    <property type="match status" value="1"/>
</dbReference>
<reference evidence="3 4" key="1">
    <citation type="submission" date="2023-05" db="EMBL/GenBank/DDBJ databases">
        <title>Marinobacter albus sp. nov., a marine bacterium isolated from sand in a coastal intertidal zone of huludao.</title>
        <authorList>
            <person name="Deng T."/>
        </authorList>
    </citation>
    <scope>NUCLEOTIDE SEQUENCE [LARGE SCALE GENOMIC DNA]</scope>
    <source>
        <strain evidence="3 4">M216</strain>
    </source>
</reference>
<keyword evidence="1" id="KW-0175">Coiled coil</keyword>
<dbReference type="InterPro" id="IPR029044">
    <property type="entry name" value="Nucleotide-diphossugar_trans"/>
</dbReference>
<sequence>MTDQSQHPVRKKCVIVVLGMHRSGTSAITRGLQALGADLGPELMAGIKGDNEKGFWEDLGCYRINERILERLDSAWDALGEVPEHALTGEELAKEYDDAVALLRDRLANTDVFAFKDPRTVNLLPFWQKVFAELDLDDRYLITLRNPRSVADSLARRNEFAREKSFCLWMKHSCNALLYGTARPFVVVDYDRFMESPARELSRMAEPLGLAAPDLESAEYQEYVSEFLSTDLRHSKYAEALGDGDVVPPFVADLYGVLLDVASGCTKSKTGKTLNERCQQLRERFTQYAPVMGYVDRLERAEIAGLRESDRLRRELNTEIQAKAQLEAKTSELRKEVEELDVRRKHLYSRLYFFDRSGLGRIFALVEWVYRLLRLRPSSKSFYGQIIEDSREFIASDVTSALEFADVEPGRLRMIARILRYFIRHPYSSLRLVSVYRIKKLLQTVFLADSSTARAWVSARFPAGYSASRKPEIFPPETMPEQMELTFPQIGNPEVSIVIPVYNQYQTTLSCLKAVLEHTGEVNYEVIVADDCSTDITSSIENRIHNIRVVRGEENFGFLGNCNNAVAHARGKYMVLLNNDTNVQKGWLSALVSTMKADSKAGIVGPKLLFENGVLQEAGGIVWNDASGWNYGRGQSPDQPEFNYVRETDYISGACILFEKQVWDELGGFDERFKPAYYEDTDLAFQMRARGLKVLFQPESEVVHFEGVSNGTDVGSGIKKHQAINQEVFREKWQDVLEKEHFPNAQNVFQARERSAAKRTVVFVDHYVPFYDKDAGSRSTYLYVKSMVDAGLNVKFVPANFFPHQPYTRSLQQLGVEVLLGEKYARSWKTWFSDNAQYIDVIYLHRPHITEDFVDHMTTLKPKPKLIYFGHDLHYLRTAREAELKGDKAVISDAEDWKKRELAIFKKVDKVYYPSEVEVAEVKRVSPATDVSAIPLYLLNTPDLSRYHHQDRHGLLFVGGFGHPPNSDGVHWFLSEVMPSLVKEIPDICLHVVGSSVPDSIKDLANDHVKIYGFLSDEDLTELYQQVRVCVVPLRFGAGVKGKILEALQAGVPISTTSIGAEGLPDAAEVMAIADEPREMTRQLLTLYNEPEECARFLSKYQEYIEQNFGQAKVQEVITADFLN</sequence>
<dbReference type="Pfam" id="PF13692">
    <property type="entry name" value="Glyco_trans_1_4"/>
    <property type="match status" value="1"/>
</dbReference>
<proteinExistence type="predicted"/>
<organism evidence="3 4">
    <name type="scientific">Marinobacter albus</name>
    <dbReference type="NCBI Taxonomy" id="3030833"/>
    <lineage>
        <taxon>Bacteria</taxon>
        <taxon>Pseudomonadati</taxon>
        <taxon>Pseudomonadota</taxon>
        <taxon>Gammaproteobacteria</taxon>
        <taxon>Pseudomonadales</taxon>
        <taxon>Marinobacteraceae</taxon>
        <taxon>Marinobacter</taxon>
    </lineage>
</organism>
<gene>
    <name evidence="3" type="ORF">QQF73_06425</name>
</gene>
<dbReference type="PANTHER" id="PTHR43179">
    <property type="entry name" value="RHAMNOSYLTRANSFERASE WBBL"/>
    <property type="match status" value="1"/>
</dbReference>
<protein>
    <submittedName>
        <fullName evidence="3">Glycosyltransferase</fullName>
        <ecNumber evidence="3">2.4.-.-</ecNumber>
    </submittedName>
</protein>
<dbReference type="CDD" id="cd04186">
    <property type="entry name" value="GT_2_like_c"/>
    <property type="match status" value="1"/>
</dbReference>
<dbReference type="RefSeq" id="WP_219866298.1">
    <property type="nucleotide sequence ID" value="NZ_JASSQD010000001.1"/>
</dbReference>
<evidence type="ECO:0000256" key="1">
    <source>
        <dbReference type="SAM" id="Coils"/>
    </source>
</evidence>
<dbReference type="Gene3D" id="3.40.50.2000">
    <property type="entry name" value="Glycogen Phosphorylase B"/>
    <property type="match status" value="1"/>
</dbReference>
<dbReference type="Gene3D" id="3.40.50.300">
    <property type="entry name" value="P-loop containing nucleotide triphosphate hydrolases"/>
    <property type="match status" value="1"/>
</dbReference>
<keyword evidence="3" id="KW-0808">Transferase</keyword>
<dbReference type="EMBL" id="JASSQD010000001">
    <property type="protein sequence ID" value="MDK9557258.1"/>
    <property type="molecule type" value="Genomic_DNA"/>
</dbReference>
<feature type="coiled-coil region" evidence="1">
    <location>
        <begin position="309"/>
        <end position="343"/>
    </location>
</feature>
<dbReference type="EC" id="2.4.-.-" evidence="3"/>
<evidence type="ECO:0000259" key="2">
    <source>
        <dbReference type="Pfam" id="PF00535"/>
    </source>
</evidence>
<dbReference type="GO" id="GO:0016757">
    <property type="term" value="F:glycosyltransferase activity"/>
    <property type="evidence" value="ECO:0007669"/>
    <property type="project" value="UniProtKB-KW"/>
</dbReference>
<dbReference type="CDD" id="cd03801">
    <property type="entry name" value="GT4_PimA-like"/>
    <property type="match status" value="1"/>
</dbReference>
<dbReference type="SUPFAM" id="SSF53448">
    <property type="entry name" value="Nucleotide-diphospho-sugar transferases"/>
    <property type="match status" value="1"/>
</dbReference>
<dbReference type="PANTHER" id="PTHR43179:SF7">
    <property type="entry name" value="RHAMNOSYLTRANSFERASE WBBL"/>
    <property type="match status" value="1"/>
</dbReference>